<dbReference type="GO" id="GO:0005758">
    <property type="term" value="C:mitochondrial intermembrane space"/>
    <property type="evidence" value="ECO:0007669"/>
    <property type="project" value="TreeGrafter"/>
</dbReference>
<protein>
    <recommendedName>
        <fullName evidence="8">Peptidase M3A/M3B catalytic domain-containing protein</fullName>
    </recommendedName>
</protein>
<dbReference type="Gene3D" id="1.10.1370.10">
    <property type="entry name" value="Neurolysin, domain 3"/>
    <property type="match status" value="1"/>
</dbReference>
<keyword evidence="5 7" id="KW-0862">Zinc</keyword>
<dbReference type="Pfam" id="PF01432">
    <property type="entry name" value="Peptidase_M3"/>
    <property type="match status" value="1"/>
</dbReference>
<name>A0A8H6DHD9_9HYPO</name>
<organism evidence="9 10">
    <name type="scientific">Fusarium globosum</name>
    <dbReference type="NCBI Taxonomy" id="78864"/>
    <lineage>
        <taxon>Eukaryota</taxon>
        <taxon>Fungi</taxon>
        <taxon>Dikarya</taxon>
        <taxon>Ascomycota</taxon>
        <taxon>Pezizomycotina</taxon>
        <taxon>Sordariomycetes</taxon>
        <taxon>Hypocreomycetidae</taxon>
        <taxon>Hypocreales</taxon>
        <taxon>Nectriaceae</taxon>
        <taxon>Fusarium</taxon>
        <taxon>Fusarium fujikuroi species complex</taxon>
    </lineage>
</organism>
<dbReference type="InterPro" id="IPR024080">
    <property type="entry name" value="Neurolysin/TOP_N"/>
</dbReference>
<dbReference type="Gene3D" id="1.20.1050.40">
    <property type="entry name" value="Endopeptidase. Chain P, domain 1"/>
    <property type="match status" value="1"/>
</dbReference>
<keyword evidence="2 7" id="KW-0645">Protease</keyword>
<evidence type="ECO:0000256" key="1">
    <source>
        <dbReference type="ARBA" id="ARBA00006040"/>
    </source>
</evidence>
<evidence type="ECO:0000256" key="6">
    <source>
        <dbReference type="ARBA" id="ARBA00023049"/>
    </source>
</evidence>
<sequence length="706" mass="82044">MESKSLPQPLPRLTPADQVLSTMKSIINQYKAVREGIIQDVNPQTATFGNVIQPLINIDNATQGDIGIIAMLRYASPDQASREASEEACTLINEDQAAFTTRSDFWRLIKAVKEGLDETTLHFEARKYLDKLFLEFEQFGHGTLQPEQIEQYMERRNRIDSMRREYNQRIRQDSGGLWFSLDDLAGVPQHDIDRFEKHSENHDMQFVRFSVADSLAIYRSASKPATRKRMYICDANNLSQNAELFKEIVLERDRNARLLGYESHAAYRLKKRLMKSPGTVEEFLTDLETKLFARGKQDMKSLVELKKQYEAKDSIGEDLDVDTMFPWDYWYYARMAQQRRHVNQERMAEYFPLQHVIKVMLEMFSEFLEIQFCPISPDQLQGFVWNQDVQAWAVWDDGEASKGQFIGYLYVDLLSRDNKYKGNQNVNLQCSYLKEDGTRVYPATILMCSFPRSNLSGCTLLNHSQIVSLFHELGHGVHDLVARTSYVAFHGHRSPPDFAEALSVMLEKWCWMEPELKRLGLHYTRTDPQLKEKWLLEHQGEELPPAQIPGDMIRRLTQGRQVTRSLWFLRQMVYARFDMAVHHPKSHAKLLEMDFTRIYHDLMEKLWLVRAPEPGDQGYPHADLGHLVSGYDAGYYSYLRQILSAHVFAAELFESTFLEDPRSVSAWDKYRKGILEFGGSRDELELLEEYLGHTPTAEALLRDILQ</sequence>
<comment type="caution">
    <text evidence="9">The sequence shown here is derived from an EMBL/GenBank/DDBJ whole genome shotgun (WGS) entry which is preliminary data.</text>
</comment>
<evidence type="ECO:0000313" key="10">
    <source>
        <dbReference type="Proteomes" id="UP000532311"/>
    </source>
</evidence>
<dbReference type="PANTHER" id="PTHR11804:SF84">
    <property type="entry name" value="SACCHAROLYSIN"/>
    <property type="match status" value="1"/>
</dbReference>
<evidence type="ECO:0000259" key="8">
    <source>
        <dbReference type="Pfam" id="PF01432"/>
    </source>
</evidence>
<keyword evidence="4 7" id="KW-0378">Hydrolase</keyword>
<dbReference type="GO" id="GO:0006508">
    <property type="term" value="P:proteolysis"/>
    <property type="evidence" value="ECO:0007669"/>
    <property type="project" value="UniProtKB-KW"/>
</dbReference>
<accession>A0A8H6DHD9</accession>
<proteinExistence type="inferred from homology"/>
<dbReference type="InterPro" id="IPR024077">
    <property type="entry name" value="Neurolysin/TOP_dom2"/>
</dbReference>
<dbReference type="Gene3D" id="3.40.390.10">
    <property type="entry name" value="Collagenase (Catalytic Domain)"/>
    <property type="match status" value="1"/>
</dbReference>
<dbReference type="InterPro" id="IPR001567">
    <property type="entry name" value="Pept_M3A_M3B_dom"/>
</dbReference>
<evidence type="ECO:0000256" key="4">
    <source>
        <dbReference type="ARBA" id="ARBA00022801"/>
    </source>
</evidence>
<evidence type="ECO:0000256" key="5">
    <source>
        <dbReference type="ARBA" id="ARBA00022833"/>
    </source>
</evidence>
<feature type="domain" description="Peptidase M3A/M3B catalytic" evidence="8">
    <location>
        <begin position="218"/>
        <end position="703"/>
    </location>
</feature>
<dbReference type="GO" id="GO:0006518">
    <property type="term" value="P:peptide metabolic process"/>
    <property type="evidence" value="ECO:0007669"/>
    <property type="project" value="TreeGrafter"/>
</dbReference>
<dbReference type="SUPFAM" id="SSF55486">
    <property type="entry name" value="Metalloproteases ('zincins'), catalytic domain"/>
    <property type="match status" value="1"/>
</dbReference>
<dbReference type="InterPro" id="IPR045090">
    <property type="entry name" value="Pept_M3A_M3B"/>
</dbReference>
<evidence type="ECO:0000256" key="7">
    <source>
        <dbReference type="RuleBase" id="RU003435"/>
    </source>
</evidence>
<dbReference type="GO" id="GO:0004222">
    <property type="term" value="F:metalloendopeptidase activity"/>
    <property type="evidence" value="ECO:0007669"/>
    <property type="project" value="InterPro"/>
</dbReference>
<evidence type="ECO:0000256" key="2">
    <source>
        <dbReference type="ARBA" id="ARBA00022670"/>
    </source>
</evidence>
<keyword evidence="3 7" id="KW-0479">Metal-binding</keyword>
<comment type="cofactor">
    <cofactor evidence="7">
        <name>Zn(2+)</name>
        <dbReference type="ChEBI" id="CHEBI:29105"/>
    </cofactor>
    <text evidence="7">Binds 1 zinc ion.</text>
</comment>
<dbReference type="Proteomes" id="UP000532311">
    <property type="component" value="Unassembled WGS sequence"/>
</dbReference>
<dbReference type="AlphaFoldDB" id="A0A8H6DHD9"/>
<dbReference type="GO" id="GO:0046872">
    <property type="term" value="F:metal ion binding"/>
    <property type="evidence" value="ECO:0007669"/>
    <property type="project" value="UniProtKB-UniRule"/>
</dbReference>
<evidence type="ECO:0000256" key="3">
    <source>
        <dbReference type="ARBA" id="ARBA00022723"/>
    </source>
</evidence>
<keyword evidence="10" id="KW-1185">Reference proteome</keyword>
<dbReference type="CDD" id="cd06455">
    <property type="entry name" value="M3A_TOP"/>
    <property type="match status" value="1"/>
</dbReference>
<comment type="similarity">
    <text evidence="1 7">Belongs to the peptidase M3 family.</text>
</comment>
<reference evidence="9 10" key="1">
    <citation type="submission" date="2020-05" db="EMBL/GenBank/DDBJ databases">
        <title>Identification and distribution of gene clusters putatively required for synthesis of sphingolipid metabolism inhibitors in phylogenetically diverse species of the filamentous fungus Fusarium.</title>
        <authorList>
            <person name="Kim H.-S."/>
            <person name="Busman M."/>
            <person name="Brown D.W."/>
            <person name="Divon H."/>
            <person name="Uhlig S."/>
            <person name="Proctor R.H."/>
        </authorList>
    </citation>
    <scope>NUCLEOTIDE SEQUENCE [LARGE SCALE GENOMIC DNA]</scope>
    <source>
        <strain evidence="9 10">NRRL 26131</strain>
    </source>
</reference>
<dbReference type="InterPro" id="IPR024079">
    <property type="entry name" value="MetalloPept_cat_dom_sf"/>
</dbReference>
<dbReference type="EMBL" id="JAAQPF010000088">
    <property type="protein sequence ID" value="KAF5716655.1"/>
    <property type="molecule type" value="Genomic_DNA"/>
</dbReference>
<dbReference type="PANTHER" id="PTHR11804">
    <property type="entry name" value="PROTEASE M3 THIMET OLIGOPEPTIDASE-RELATED"/>
    <property type="match status" value="1"/>
</dbReference>
<evidence type="ECO:0000313" key="9">
    <source>
        <dbReference type="EMBL" id="KAF5716655.1"/>
    </source>
</evidence>
<keyword evidence="6 7" id="KW-0482">Metalloprotease</keyword>
<gene>
    <name evidence="9" type="ORF">FGLOB1_2461</name>
</gene>